<organism evidence="1">
    <name type="scientific">Anopheles coluzzii</name>
    <name type="common">African malaria mosquito</name>
    <dbReference type="NCBI Taxonomy" id="1518534"/>
    <lineage>
        <taxon>Eukaryota</taxon>
        <taxon>Metazoa</taxon>
        <taxon>Ecdysozoa</taxon>
        <taxon>Arthropoda</taxon>
        <taxon>Hexapoda</taxon>
        <taxon>Insecta</taxon>
        <taxon>Pterygota</taxon>
        <taxon>Neoptera</taxon>
        <taxon>Endopterygota</taxon>
        <taxon>Diptera</taxon>
        <taxon>Nematocera</taxon>
        <taxon>Culicoidea</taxon>
        <taxon>Culicidae</taxon>
        <taxon>Anophelinae</taxon>
        <taxon>Anopheles</taxon>
    </lineage>
</organism>
<accession>A0A8W7P123</accession>
<protein>
    <submittedName>
        <fullName evidence="1">Uncharacterized protein</fullName>
    </submittedName>
</protein>
<proteinExistence type="predicted"/>
<sequence length="219" mass="23371">MRLLAADRDRIVVRAGARHLHLPFEISLEDRQCLSVAQVLIGAQERPVLLPLDALGTGERTADALHRAVDVRSAKCTLADPGRLVTVRPIVQPAGQLAPVLVAAGRTAASGMVLRLPAYTLAIAPDATIARMNSPTWFAPYRAAMCSAFSRSAANRRGWAVLSISSPGAWRTRLLTCPKSPIPTALMNRCCSAGDGVTCVMTGWVALPVSPRQAAWETT</sequence>
<evidence type="ECO:0000313" key="1">
    <source>
        <dbReference type="EnsemblMetazoa" id="ACOM023412-PA.1"/>
    </source>
</evidence>
<name>A0A8W7P123_ANOCL</name>
<dbReference type="Proteomes" id="UP000075882">
    <property type="component" value="Unassembled WGS sequence"/>
</dbReference>
<dbReference type="EnsemblMetazoa" id="ACOM023412-RA">
    <property type="protein sequence ID" value="ACOM023412-PA.1"/>
    <property type="gene ID" value="ACOM023412"/>
</dbReference>
<dbReference type="AlphaFoldDB" id="A0A8W7P123"/>
<reference evidence="1" key="1">
    <citation type="submission" date="2022-08" db="UniProtKB">
        <authorList>
            <consortium name="EnsemblMetazoa"/>
        </authorList>
    </citation>
    <scope>IDENTIFICATION</scope>
</reference>